<evidence type="ECO:0000259" key="2">
    <source>
        <dbReference type="Pfam" id="PF00326"/>
    </source>
</evidence>
<dbReference type="PANTHER" id="PTHR43358">
    <property type="entry name" value="ALPHA/BETA-HYDROLASE"/>
    <property type="match status" value="1"/>
</dbReference>
<dbReference type="GO" id="GO:0006508">
    <property type="term" value="P:proteolysis"/>
    <property type="evidence" value="ECO:0007669"/>
    <property type="project" value="InterPro"/>
</dbReference>
<proteinExistence type="predicted"/>
<evidence type="ECO:0000313" key="4">
    <source>
        <dbReference type="Proteomes" id="UP000677305"/>
    </source>
</evidence>
<dbReference type="EMBL" id="CP058561">
    <property type="protein sequence ID" value="QUH28471.1"/>
    <property type="molecule type" value="Genomic_DNA"/>
</dbReference>
<dbReference type="Pfam" id="PF00326">
    <property type="entry name" value="Peptidase_S9"/>
    <property type="match status" value="1"/>
</dbReference>
<dbReference type="PANTHER" id="PTHR43358:SF4">
    <property type="entry name" value="ALPHA_BETA HYDROLASE FOLD-1 DOMAIN-CONTAINING PROTEIN"/>
    <property type="match status" value="1"/>
</dbReference>
<keyword evidence="3" id="KW-0378">Hydrolase</keyword>
<dbReference type="RefSeq" id="WP_212692695.1">
    <property type="nucleotide sequence ID" value="NZ_CP058561.1"/>
</dbReference>
<dbReference type="InterPro" id="IPR029058">
    <property type="entry name" value="AB_hydrolase_fold"/>
</dbReference>
<organism evidence="3 4">
    <name type="scientific">Vallitalea guaymasensis</name>
    <dbReference type="NCBI Taxonomy" id="1185412"/>
    <lineage>
        <taxon>Bacteria</taxon>
        <taxon>Bacillati</taxon>
        <taxon>Bacillota</taxon>
        <taxon>Clostridia</taxon>
        <taxon>Lachnospirales</taxon>
        <taxon>Vallitaleaceae</taxon>
        <taxon>Vallitalea</taxon>
    </lineage>
</organism>
<dbReference type="GO" id="GO:0008236">
    <property type="term" value="F:serine-type peptidase activity"/>
    <property type="evidence" value="ECO:0007669"/>
    <property type="project" value="InterPro"/>
</dbReference>
<dbReference type="AlphaFoldDB" id="A0A8J8M8U1"/>
<feature type="domain" description="Peptidase S9 prolyl oligopeptidase catalytic" evidence="2">
    <location>
        <begin position="140"/>
        <end position="313"/>
    </location>
</feature>
<sequence>MKKRLIKISANTFMIIVTLIVIIGFLLAFIPARMTKAHTNKIVEMYMNDMNYDLTEFNRKWKDKIYKEELLADDGHSIPVYYIVDDKNYNNKTIVLVHWHESNHEAMYPIAEIFLEQDFNVVLYDARAHGNNTAKTVSFGYYEKEDLESVITYVNSKMTDKNIIGALGQSMGGATVGYYSGSDHAAKYLDFAIIDSGFTSMDAEIAWQIDSFFIPMPTNLLVKLGNISNNQIYGYTYEDVNILDAVKNNNIPTLIIHSKLDEKCPYYMAEQLFKVIPHNNKQLITFNNSKHLYAFWDEKEKYEDGIFTFIKNNKNKK</sequence>
<dbReference type="KEGG" id="vgu:HYG85_05840"/>
<dbReference type="Proteomes" id="UP000677305">
    <property type="component" value="Chromosome"/>
</dbReference>
<protein>
    <submittedName>
        <fullName evidence="3">Alpha/beta hydrolase</fullName>
    </submittedName>
</protein>
<dbReference type="Gene3D" id="3.40.50.1820">
    <property type="entry name" value="alpha/beta hydrolase"/>
    <property type="match status" value="1"/>
</dbReference>
<accession>A0A8J8M8U1</accession>
<name>A0A8J8M8U1_9FIRM</name>
<feature type="transmembrane region" description="Helical" evidence="1">
    <location>
        <begin position="12"/>
        <end position="32"/>
    </location>
</feature>
<keyword evidence="1" id="KW-0812">Transmembrane</keyword>
<dbReference type="InterPro" id="IPR001375">
    <property type="entry name" value="Peptidase_S9_cat"/>
</dbReference>
<keyword evidence="1" id="KW-1133">Transmembrane helix</keyword>
<dbReference type="InterPro" id="IPR052920">
    <property type="entry name" value="DNA-binding_regulatory"/>
</dbReference>
<keyword evidence="1" id="KW-0472">Membrane</keyword>
<dbReference type="SUPFAM" id="SSF53474">
    <property type="entry name" value="alpha/beta-Hydrolases"/>
    <property type="match status" value="1"/>
</dbReference>
<gene>
    <name evidence="3" type="ORF">HYG85_05840</name>
</gene>
<evidence type="ECO:0000256" key="1">
    <source>
        <dbReference type="SAM" id="Phobius"/>
    </source>
</evidence>
<evidence type="ECO:0000313" key="3">
    <source>
        <dbReference type="EMBL" id="QUH28471.1"/>
    </source>
</evidence>
<reference evidence="3 4" key="1">
    <citation type="submission" date="2020-07" db="EMBL/GenBank/DDBJ databases">
        <title>Vallitalea guaymasensis genome.</title>
        <authorList>
            <person name="Postec A."/>
        </authorList>
    </citation>
    <scope>NUCLEOTIDE SEQUENCE [LARGE SCALE GENOMIC DNA]</scope>
    <source>
        <strain evidence="3 4">Ra1766G1</strain>
    </source>
</reference>
<keyword evidence="4" id="KW-1185">Reference proteome</keyword>